<dbReference type="SUPFAM" id="SSF52540">
    <property type="entry name" value="P-loop containing nucleoside triphosphate hydrolases"/>
    <property type="match status" value="1"/>
</dbReference>
<dbReference type="PANTHER" id="PTHR30050">
    <property type="entry name" value="CHROMOSOMAL REPLICATION INITIATOR PROTEIN DNAA"/>
    <property type="match status" value="1"/>
</dbReference>
<sequence length="328" mass="38363">MMIKGYQSEILKAYDTLRESEVRALKKRKAEIAEKYPEIIELDNQIQKLSLKMALSVLKSKDSEKTLDDFKETITDLRVKKCEMLVEMGYDPEYISMHYHCSRCNDTGFIGNVQCICYKEKLIKLYYKNSELENTIKYNNFDNFDLSLFSNHKLGDEKFSPRKNMENNLEYILKDYIPNFKNISTNLLFYGNPGSGKTYLSYCISKTILDKGYLVVYKTSDELIKNLRDIRFNNDSNLESIILNCDLLIIDDLGAEHLNEFSITELFNVINKRILTKKKMLISTNLTLPGITQQYNERISSRLIGDFKLCKFYSEDIRIKKNLAKSNR</sequence>
<comment type="caution">
    <text evidence="2">The sequence shown here is derived from an EMBL/GenBank/DDBJ whole genome shotgun (WGS) entry which is preliminary data.</text>
</comment>
<dbReference type="PANTHER" id="PTHR30050:SF4">
    <property type="entry name" value="ATP-BINDING PROTEIN RV3427C IN INSERTION SEQUENCE-RELATED"/>
    <property type="match status" value="1"/>
</dbReference>
<dbReference type="GO" id="GO:0005524">
    <property type="term" value="F:ATP binding"/>
    <property type="evidence" value="ECO:0007669"/>
    <property type="project" value="InterPro"/>
</dbReference>
<dbReference type="NCBIfam" id="NF005304">
    <property type="entry name" value="PRK06835.1"/>
    <property type="match status" value="1"/>
</dbReference>
<dbReference type="InterPro" id="IPR027417">
    <property type="entry name" value="P-loop_NTPase"/>
</dbReference>
<protein>
    <submittedName>
        <fullName evidence="2">DNA replication protein DnaC</fullName>
    </submittedName>
</protein>
<dbReference type="Pfam" id="PF01695">
    <property type="entry name" value="IstB_IS21"/>
    <property type="match status" value="1"/>
</dbReference>
<dbReference type="EMBL" id="LZYZ01000005">
    <property type="protein sequence ID" value="OOM11024.1"/>
    <property type="molecule type" value="Genomic_DNA"/>
</dbReference>
<evidence type="ECO:0000313" key="3">
    <source>
        <dbReference type="Proteomes" id="UP000191154"/>
    </source>
</evidence>
<evidence type="ECO:0000259" key="1">
    <source>
        <dbReference type="Pfam" id="PF01695"/>
    </source>
</evidence>
<feature type="domain" description="IstB-like ATP-binding" evidence="1">
    <location>
        <begin position="180"/>
        <end position="294"/>
    </location>
</feature>
<name>A0A1S8N3J4_CLOSA</name>
<proteinExistence type="predicted"/>
<dbReference type="Gene3D" id="3.40.50.300">
    <property type="entry name" value="P-loop containing nucleotide triphosphate hydrolases"/>
    <property type="match status" value="1"/>
</dbReference>
<dbReference type="STRING" id="169679.CSACC_44840"/>
<accession>A0A1S8N3J4</accession>
<reference evidence="2 3" key="1">
    <citation type="submission" date="2016-05" db="EMBL/GenBank/DDBJ databases">
        <title>Microbial solvent formation.</title>
        <authorList>
            <person name="Poehlein A."/>
            <person name="Montoya Solano J.D."/>
            <person name="Flitsch S."/>
            <person name="Krabben P."/>
            <person name="Duerre P."/>
            <person name="Daniel R."/>
        </authorList>
    </citation>
    <scope>NUCLEOTIDE SEQUENCE [LARGE SCALE GENOMIC DNA]</scope>
    <source>
        <strain evidence="2 3">L1-8</strain>
    </source>
</reference>
<dbReference type="InterPro" id="IPR002611">
    <property type="entry name" value="IstB_ATP-bd"/>
</dbReference>
<dbReference type="GO" id="GO:0006260">
    <property type="term" value="P:DNA replication"/>
    <property type="evidence" value="ECO:0007669"/>
    <property type="project" value="TreeGrafter"/>
</dbReference>
<gene>
    <name evidence="2" type="primary">dnaC_2</name>
    <name evidence="2" type="ORF">CLOSAC_25520</name>
</gene>
<dbReference type="AlphaFoldDB" id="A0A1S8N3J4"/>
<organism evidence="2 3">
    <name type="scientific">Clostridium saccharobutylicum</name>
    <dbReference type="NCBI Taxonomy" id="169679"/>
    <lineage>
        <taxon>Bacteria</taxon>
        <taxon>Bacillati</taxon>
        <taxon>Bacillota</taxon>
        <taxon>Clostridia</taxon>
        <taxon>Eubacteriales</taxon>
        <taxon>Clostridiaceae</taxon>
        <taxon>Clostridium</taxon>
    </lineage>
</organism>
<evidence type="ECO:0000313" key="2">
    <source>
        <dbReference type="EMBL" id="OOM11024.1"/>
    </source>
</evidence>
<dbReference type="Proteomes" id="UP000191154">
    <property type="component" value="Unassembled WGS sequence"/>
</dbReference>